<evidence type="ECO:0000256" key="2">
    <source>
        <dbReference type="ARBA" id="ARBA00023110"/>
    </source>
</evidence>
<dbReference type="PANTHER" id="PTHR43246">
    <property type="entry name" value="PEPTIDYL-PROLYL CIS-TRANS ISOMERASE CYP38, CHLOROPLASTIC"/>
    <property type="match status" value="1"/>
</dbReference>
<dbReference type="Proteomes" id="UP000198862">
    <property type="component" value="Unassembled WGS sequence"/>
</dbReference>
<keyword evidence="2" id="KW-0697">Rotamase</keyword>
<keyword evidence="4" id="KW-0732">Signal</keyword>
<dbReference type="AlphaFoldDB" id="A0A1I1FLP0"/>
<dbReference type="Pfam" id="PF00160">
    <property type="entry name" value="Pro_isomerase"/>
    <property type="match status" value="1"/>
</dbReference>
<gene>
    <name evidence="6" type="ORF">SAMN02745724_00676</name>
</gene>
<evidence type="ECO:0000313" key="6">
    <source>
        <dbReference type="EMBL" id="SFB99906.1"/>
    </source>
</evidence>
<proteinExistence type="predicted"/>
<reference evidence="6 7" key="1">
    <citation type="submission" date="2016-10" db="EMBL/GenBank/DDBJ databases">
        <authorList>
            <person name="de Groot N.N."/>
        </authorList>
    </citation>
    <scope>NUCLEOTIDE SEQUENCE [LARGE SCALE GENOMIC DNA]</scope>
    <source>
        <strain evidence="6 7">DSM 6059</strain>
    </source>
</reference>
<accession>A0A1I1FLP0</accession>
<protein>
    <recommendedName>
        <fullName evidence="1">peptidylprolyl isomerase</fullName>
        <ecNumber evidence="1">5.2.1.8</ecNumber>
    </recommendedName>
</protein>
<evidence type="ECO:0000256" key="3">
    <source>
        <dbReference type="ARBA" id="ARBA00023235"/>
    </source>
</evidence>
<keyword evidence="7" id="KW-1185">Reference proteome</keyword>
<sequence>MKNRIRKITLPLFALSITTFSNNTLATIVEFQTSQGNFQVNLFDETTPKTVENFLHYVKNEKYSNVLVHRVASENSGGTIVQGGGYKNSGSYLTATTPHIETISSVTNEAVWSNVKGTIAMAKVGGFPNSATSEWFVNLHDNSKNGFGLDTQNEGFTVFGQVISGLENLEKIAELKQCSSMPMLECTESEENFVTILQTSVIDDDPASANTLSPVKNTLINQVTTPDTSSSSGGSLNWLMLLGISLISLRKKLN</sequence>
<evidence type="ECO:0000313" key="7">
    <source>
        <dbReference type="Proteomes" id="UP000198862"/>
    </source>
</evidence>
<dbReference type="SUPFAM" id="SSF50891">
    <property type="entry name" value="Cyclophilin-like"/>
    <property type="match status" value="1"/>
</dbReference>
<dbReference type="RefSeq" id="WP_091979932.1">
    <property type="nucleotide sequence ID" value="NZ_FOLO01000003.1"/>
</dbReference>
<evidence type="ECO:0000256" key="1">
    <source>
        <dbReference type="ARBA" id="ARBA00013194"/>
    </source>
</evidence>
<dbReference type="InterPro" id="IPR020008">
    <property type="entry name" value="GlyGly_CTERM"/>
</dbReference>
<name>A0A1I1FLP0_9GAMM</name>
<dbReference type="OrthoDB" id="9807797at2"/>
<dbReference type="NCBIfam" id="TIGR03501">
    <property type="entry name" value="GlyGly_CTERM"/>
    <property type="match status" value="1"/>
</dbReference>
<organism evidence="6 7">
    <name type="scientific">Pseudoalteromonas denitrificans DSM 6059</name>
    <dbReference type="NCBI Taxonomy" id="1123010"/>
    <lineage>
        <taxon>Bacteria</taxon>
        <taxon>Pseudomonadati</taxon>
        <taxon>Pseudomonadota</taxon>
        <taxon>Gammaproteobacteria</taxon>
        <taxon>Alteromonadales</taxon>
        <taxon>Pseudoalteromonadaceae</taxon>
        <taxon>Pseudoalteromonas</taxon>
    </lineage>
</organism>
<evidence type="ECO:0000259" key="5">
    <source>
        <dbReference type="PROSITE" id="PS50072"/>
    </source>
</evidence>
<dbReference type="PROSITE" id="PS50072">
    <property type="entry name" value="CSA_PPIASE_2"/>
    <property type="match status" value="1"/>
</dbReference>
<dbReference type="InterPro" id="IPR044665">
    <property type="entry name" value="E_coli_cyclophilin_A-like"/>
</dbReference>
<dbReference type="InterPro" id="IPR029000">
    <property type="entry name" value="Cyclophilin-like_dom_sf"/>
</dbReference>
<feature type="chain" id="PRO_5011738580" description="peptidylprolyl isomerase" evidence="4">
    <location>
        <begin position="27"/>
        <end position="254"/>
    </location>
</feature>
<feature type="domain" description="PPIase cyclophilin-type" evidence="5">
    <location>
        <begin position="25"/>
        <end position="201"/>
    </location>
</feature>
<evidence type="ECO:0000256" key="4">
    <source>
        <dbReference type="SAM" id="SignalP"/>
    </source>
</evidence>
<dbReference type="InterPro" id="IPR002130">
    <property type="entry name" value="Cyclophilin-type_PPIase_dom"/>
</dbReference>
<keyword evidence="3 6" id="KW-0413">Isomerase</keyword>
<dbReference type="GO" id="GO:0003755">
    <property type="term" value="F:peptidyl-prolyl cis-trans isomerase activity"/>
    <property type="evidence" value="ECO:0007669"/>
    <property type="project" value="UniProtKB-KW"/>
</dbReference>
<dbReference type="EMBL" id="FOLO01000003">
    <property type="protein sequence ID" value="SFB99906.1"/>
    <property type="molecule type" value="Genomic_DNA"/>
</dbReference>
<dbReference type="Gene3D" id="2.40.100.10">
    <property type="entry name" value="Cyclophilin-like"/>
    <property type="match status" value="1"/>
</dbReference>
<dbReference type="EC" id="5.2.1.8" evidence="1"/>
<feature type="signal peptide" evidence="4">
    <location>
        <begin position="1"/>
        <end position="26"/>
    </location>
</feature>
<dbReference type="STRING" id="1123010.SAMN02745724_00676"/>